<protein>
    <recommendedName>
        <fullName evidence="3">Bacteriocin</fullName>
    </recommendedName>
</protein>
<reference evidence="1 2" key="1">
    <citation type="journal article" date="2022" name="Res Sq">
        <title>Evolution of multicellular longitudinally dividing oral cavity symbionts (Neisseriaceae).</title>
        <authorList>
            <person name="Nyongesa S."/>
            <person name="Weber P."/>
            <person name="Bernet E."/>
            <person name="Pullido F."/>
            <person name="Nieckarz M."/>
            <person name="Delaby M."/>
            <person name="Nieves C."/>
            <person name="Viehboeck T."/>
            <person name="Krause N."/>
            <person name="Rivera-Millot A."/>
            <person name="Nakamura A."/>
            <person name="Vischer N."/>
            <person name="VanNieuwenhze M."/>
            <person name="Brun Y."/>
            <person name="Cava F."/>
            <person name="Bulgheresi S."/>
            <person name="Veyrier F."/>
        </authorList>
    </citation>
    <scope>NUCLEOTIDE SEQUENCE [LARGE SCALE GENOMIC DNA]</scope>
    <source>
        <strain evidence="1 2">SN4</strain>
    </source>
</reference>
<evidence type="ECO:0000313" key="1">
    <source>
        <dbReference type="EMBL" id="UOO89605.1"/>
    </source>
</evidence>
<evidence type="ECO:0008006" key="3">
    <source>
        <dbReference type="Google" id="ProtNLM"/>
    </source>
</evidence>
<gene>
    <name evidence="1" type="ORF">LVJ82_01065</name>
</gene>
<accession>A0ABY4E1F5</accession>
<dbReference type="Proteomes" id="UP000832011">
    <property type="component" value="Chromosome"/>
</dbReference>
<sequence length="72" mass="7234">MNDNKEVMAMLQQISSKLDIVDGKVDEIQREAVKAGAKAGALTGAAAGGVAGALSSGLVSTGMSFIKAHLGF</sequence>
<keyword evidence="2" id="KW-1185">Reference proteome</keyword>
<organism evidence="1 2">
    <name type="scientific">Vitreoscilla massiliensis</name>
    <dbReference type="NCBI Taxonomy" id="1689272"/>
    <lineage>
        <taxon>Bacteria</taxon>
        <taxon>Pseudomonadati</taxon>
        <taxon>Pseudomonadota</taxon>
        <taxon>Betaproteobacteria</taxon>
        <taxon>Neisseriales</taxon>
        <taxon>Neisseriaceae</taxon>
        <taxon>Vitreoscilla</taxon>
    </lineage>
</organism>
<dbReference type="RefSeq" id="WP_058305500.1">
    <property type="nucleotide sequence ID" value="NZ_CABKVG010000007.1"/>
</dbReference>
<proteinExistence type="predicted"/>
<name>A0ABY4E1F5_9NEIS</name>
<evidence type="ECO:0000313" key="2">
    <source>
        <dbReference type="Proteomes" id="UP000832011"/>
    </source>
</evidence>
<dbReference type="EMBL" id="CP091511">
    <property type="protein sequence ID" value="UOO89605.1"/>
    <property type="molecule type" value="Genomic_DNA"/>
</dbReference>